<dbReference type="InterPro" id="IPR046816">
    <property type="entry name" value="MmeI_Mtase"/>
</dbReference>
<dbReference type="GO" id="GO:0032259">
    <property type="term" value="P:methylation"/>
    <property type="evidence" value="ECO:0007669"/>
    <property type="project" value="UniProtKB-KW"/>
</dbReference>
<dbReference type="Pfam" id="PF20465">
    <property type="entry name" value="MmeI_hel"/>
    <property type="match status" value="1"/>
</dbReference>
<evidence type="ECO:0000256" key="3">
    <source>
        <dbReference type="ARBA" id="ARBA00022679"/>
    </source>
</evidence>
<evidence type="ECO:0000259" key="5">
    <source>
        <dbReference type="Pfam" id="PF20464"/>
    </source>
</evidence>
<dbReference type="Pfam" id="PF20467">
    <property type="entry name" value="MmeI_C"/>
    <property type="match status" value="1"/>
</dbReference>
<dbReference type="Pfam" id="PF20464">
    <property type="entry name" value="MmeI_N"/>
    <property type="match status" value="1"/>
</dbReference>
<evidence type="ECO:0000313" key="10">
    <source>
        <dbReference type="EMBL" id="RHK08404.1"/>
    </source>
</evidence>
<comment type="caution">
    <text evidence="10">The sequence shown here is derived from an EMBL/GenBank/DDBJ whole genome shotgun (WGS) entry which is preliminary data.</text>
</comment>
<dbReference type="InterPro" id="IPR046820">
    <property type="entry name" value="MmeI_TRD"/>
</dbReference>
<dbReference type="Pfam" id="PF20473">
    <property type="entry name" value="MmeI_Mtase"/>
    <property type="match status" value="1"/>
</dbReference>
<dbReference type="InterPro" id="IPR050953">
    <property type="entry name" value="N4_N6_ade-DNA_methylase"/>
</dbReference>
<dbReference type="Proteomes" id="UP000286211">
    <property type="component" value="Unassembled WGS sequence"/>
</dbReference>
<comment type="catalytic activity">
    <reaction evidence="4">
        <text>a 2'-deoxyadenosine in DNA + S-adenosyl-L-methionine = an N(6)-methyl-2'-deoxyadenosine in DNA + S-adenosyl-L-homocysteine + H(+)</text>
        <dbReference type="Rhea" id="RHEA:15197"/>
        <dbReference type="Rhea" id="RHEA-COMP:12418"/>
        <dbReference type="Rhea" id="RHEA-COMP:12419"/>
        <dbReference type="ChEBI" id="CHEBI:15378"/>
        <dbReference type="ChEBI" id="CHEBI:57856"/>
        <dbReference type="ChEBI" id="CHEBI:59789"/>
        <dbReference type="ChEBI" id="CHEBI:90615"/>
        <dbReference type="ChEBI" id="CHEBI:90616"/>
        <dbReference type="EC" id="2.1.1.72"/>
    </reaction>
</comment>
<dbReference type="Gene3D" id="3.40.50.150">
    <property type="entry name" value="Vaccinia Virus protein VP39"/>
    <property type="match status" value="1"/>
</dbReference>
<evidence type="ECO:0000259" key="7">
    <source>
        <dbReference type="Pfam" id="PF20466"/>
    </source>
</evidence>
<feature type="domain" description="MmeI-like C-terminal" evidence="8">
    <location>
        <begin position="838"/>
        <end position="916"/>
    </location>
</feature>
<dbReference type="SUPFAM" id="SSF53335">
    <property type="entry name" value="S-adenosyl-L-methionine-dependent methyltransferases"/>
    <property type="match status" value="1"/>
</dbReference>
<evidence type="ECO:0000313" key="11">
    <source>
        <dbReference type="Proteomes" id="UP000286211"/>
    </source>
</evidence>
<dbReference type="PANTHER" id="PTHR33841:SF1">
    <property type="entry name" value="DNA METHYLTRANSFERASE A"/>
    <property type="match status" value="1"/>
</dbReference>
<keyword evidence="2 10" id="KW-0489">Methyltransferase</keyword>
<protein>
    <recommendedName>
        <fullName evidence="1">site-specific DNA-methyltransferase (adenine-specific)</fullName>
        <ecNumber evidence="1">2.1.1.72</ecNumber>
    </recommendedName>
</protein>
<dbReference type="InterPro" id="IPR029063">
    <property type="entry name" value="SAM-dependent_MTases_sf"/>
</dbReference>
<evidence type="ECO:0000256" key="2">
    <source>
        <dbReference type="ARBA" id="ARBA00022603"/>
    </source>
</evidence>
<dbReference type="GO" id="GO:0009007">
    <property type="term" value="F:site-specific DNA-methyltransferase (adenine-specific) activity"/>
    <property type="evidence" value="ECO:0007669"/>
    <property type="project" value="UniProtKB-EC"/>
</dbReference>
<dbReference type="PANTHER" id="PTHR33841">
    <property type="entry name" value="DNA METHYLTRANSFERASE YEEA-RELATED"/>
    <property type="match status" value="1"/>
</dbReference>
<evidence type="ECO:0000256" key="4">
    <source>
        <dbReference type="ARBA" id="ARBA00047942"/>
    </source>
</evidence>
<dbReference type="AlphaFoldDB" id="A0A415EYM8"/>
<dbReference type="InterPro" id="IPR046818">
    <property type="entry name" value="MmeI_C"/>
</dbReference>
<evidence type="ECO:0000259" key="9">
    <source>
        <dbReference type="Pfam" id="PF20473"/>
    </source>
</evidence>
<dbReference type="Pfam" id="PF20466">
    <property type="entry name" value="MmeI_TRD"/>
    <property type="match status" value="1"/>
</dbReference>
<name>A0A415EYM8_9BACT</name>
<feature type="domain" description="MmeI-like N-terminal" evidence="5">
    <location>
        <begin position="72"/>
        <end position="163"/>
    </location>
</feature>
<feature type="domain" description="MmeI-like DNA-methyltransferase" evidence="9">
    <location>
        <begin position="364"/>
        <end position="615"/>
    </location>
</feature>
<accession>A0A415EYM8</accession>
<organism evidence="10 11">
    <name type="scientific">Segatella copri</name>
    <dbReference type="NCBI Taxonomy" id="165179"/>
    <lineage>
        <taxon>Bacteria</taxon>
        <taxon>Pseudomonadati</taxon>
        <taxon>Bacteroidota</taxon>
        <taxon>Bacteroidia</taxon>
        <taxon>Bacteroidales</taxon>
        <taxon>Prevotellaceae</taxon>
        <taxon>Segatella</taxon>
    </lineage>
</organism>
<dbReference type="EMBL" id="QRNB01000096">
    <property type="protein sequence ID" value="RHK08404.1"/>
    <property type="molecule type" value="Genomic_DNA"/>
</dbReference>
<dbReference type="EC" id="2.1.1.72" evidence="1"/>
<dbReference type="InterPro" id="IPR046819">
    <property type="entry name" value="MmeI_hel"/>
</dbReference>
<sequence length="918" mass="105488">MAKKLQLSYKEIESRLESFKTKVVPAFEVGYEILKAFGKSEKDVSRYKEGKGILKTFDGLLIKGLFCYQAVDTLHLTTRLEALKTDAQVKKAAPKIIAVSDGETLLAYDTRENDTYEQKLVKMHSDFGFFYPLMNVERVHTTAENPADVKAAEKLAKLHDEIRAFNEYNSDDDLHDLNIFITRLLFCFFAEDTGIFAENLFTNFIKQFTKEDGSDFGEMLGQAFQVMNVPNKERSEELTKEINQFPYVNGGLFASDIPIPKMGYKARKIIIECGDLDWKDINPDIFGSMIQAVVNPDVRAKEGMHYTSVPNIMKVINPLFMDDLRGEYKKLTDFYDQKKNLYDMSVLSINQFVAECKPIVRGCDRLLLRMNKMKFFDPACGSGNFLIITYKQLRLLEMDILHLRKKCQPEQMIDFIDGSCIHLDQFYGIELLDFPHEVAMLSLWLAEHQMNNKFHADFGVNVAALPLHNINQIKCGNACRMDWEVVCPHTKDEEVFVFGNPPYLGSRNQDADQKADMHLIFNDRGKSLDYICCWFEKGNRFIHNYPKAKFAFVSTNSICQGEQVALLWESILQNSEIAFAYKSFKWTNNAKYQAAVICVIIGVQQKGTAKIKRLFSEENEEKVYNINPYLTSGPSLFFHRLSKPISEGFQELRFGSMPNDGGNLILDKNEKEHLVELNSSLAEVIKGFIGSYEFINGQRRWCIFINDSEMQRYCDVPEIASRLEKVKQHREKSTEKSTRLLADKPNHFYFSAYKPTDAIIIPRVSSERRKYIPMGFLGKEDIISDSAFAIYDASLWLFGILTSEMHIVWVRTVGGRLKTDYRYSAGFCYNTFPFPTISDTKKSEIEEAATNVLLARENYPEKTLADLYDPEKMPEDLRAAHEKLDAIVESCYPGAPFPNDETRLECLFKLYEKMTANK</sequence>
<dbReference type="InterPro" id="IPR046817">
    <property type="entry name" value="MmeI_N"/>
</dbReference>
<evidence type="ECO:0000256" key="1">
    <source>
        <dbReference type="ARBA" id="ARBA00011900"/>
    </source>
</evidence>
<feature type="domain" description="MmeI-like target recognition" evidence="7">
    <location>
        <begin position="633"/>
        <end position="837"/>
    </location>
</feature>
<gene>
    <name evidence="10" type="ORF">DW079_13240</name>
</gene>
<proteinExistence type="predicted"/>
<evidence type="ECO:0000259" key="8">
    <source>
        <dbReference type="Pfam" id="PF20467"/>
    </source>
</evidence>
<keyword evidence="3 10" id="KW-0808">Transferase</keyword>
<evidence type="ECO:0000259" key="6">
    <source>
        <dbReference type="Pfam" id="PF20465"/>
    </source>
</evidence>
<feature type="domain" description="MmeI-like helicase spacer" evidence="6">
    <location>
        <begin position="175"/>
        <end position="253"/>
    </location>
</feature>
<reference evidence="10 11" key="1">
    <citation type="submission" date="2018-08" db="EMBL/GenBank/DDBJ databases">
        <title>A genome reference for cultivated species of the human gut microbiota.</title>
        <authorList>
            <person name="Zou Y."/>
            <person name="Xue W."/>
            <person name="Luo G."/>
        </authorList>
    </citation>
    <scope>NUCLEOTIDE SEQUENCE [LARGE SCALE GENOMIC DNA]</scope>
    <source>
        <strain evidence="10 11">AF46-2NS</strain>
    </source>
</reference>